<name>A0ABX1R3G0_9ALTE</name>
<evidence type="ECO:0000259" key="1">
    <source>
        <dbReference type="Pfam" id="PF14021"/>
    </source>
</evidence>
<sequence length="38" mass="4244">MSPAFGQEGGGTQILPDLPDRVNIQWLIDNKYLKEIEG</sequence>
<dbReference type="EMBL" id="JAATNW010000007">
    <property type="protein sequence ID" value="NMH60977.1"/>
    <property type="molecule type" value="Genomic_DNA"/>
</dbReference>
<protein>
    <submittedName>
        <fullName evidence="2">TNT domain-containing protein</fullName>
    </submittedName>
</protein>
<gene>
    <name evidence="2" type="ORF">HCJ96_13150</name>
</gene>
<feature type="domain" description="TNT" evidence="1">
    <location>
        <begin position="2"/>
        <end position="36"/>
    </location>
</feature>
<evidence type="ECO:0000313" key="3">
    <source>
        <dbReference type="Proteomes" id="UP000709336"/>
    </source>
</evidence>
<organism evidence="2 3">
    <name type="scientific">Alteromonas ponticola</name>
    <dbReference type="NCBI Taxonomy" id="2720613"/>
    <lineage>
        <taxon>Bacteria</taxon>
        <taxon>Pseudomonadati</taxon>
        <taxon>Pseudomonadota</taxon>
        <taxon>Gammaproteobacteria</taxon>
        <taxon>Alteromonadales</taxon>
        <taxon>Alteromonadaceae</taxon>
        <taxon>Alteromonas/Salinimonas group</taxon>
        <taxon>Alteromonas</taxon>
    </lineage>
</organism>
<dbReference type="Pfam" id="PF14021">
    <property type="entry name" value="TNT"/>
    <property type="match status" value="1"/>
</dbReference>
<keyword evidence="3" id="KW-1185">Reference proteome</keyword>
<proteinExistence type="predicted"/>
<evidence type="ECO:0000313" key="2">
    <source>
        <dbReference type="EMBL" id="NMH60977.1"/>
    </source>
</evidence>
<reference evidence="2 3" key="1">
    <citation type="submission" date="2020-03" db="EMBL/GenBank/DDBJ databases">
        <title>Alteromonas ponticola sp. nov., isolated from seawater.</title>
        <authorList>
            <person name="Yoon J.-H."/>
            <person name="Kim Y.-O."/>
        </authorList>
    </citation>
    <scope>NUCLEOTIDE SEQUENCE [LARGE SCALE GENOMIC DNA]</scope>
    <source>
        <strain evidence="2 3">MYP5</strain>
    </source>
</reference>
<dbReference type="Proteomes" id="UP000709336">
    <property type="component" value="Unassembled WGS sequence"/>
</dbReference>
<accession>A0ABX1R3G0</accession>
<dbReference type="InterPro" id="IPR025331">
    <property type="entry name" value="TNT"/>
</dbReference>
<comment type="caution">
    <text evidence="2">The sequence shown here is derived from an EMBL/GenBank/DDBJ whole genome shotgun (WGS) entry which is preliminary data.</text>
</comment>